<dbReference type="Gene3D" id="1.10.10.60">
    <property type="entry name" value="Homeodomain-like"/>
    <property type="match status" value="1"/>
</dbReference>
<reference evidence="4 6" key="1">
    <citation type="submission" date="2014-08" db="EMBL/GenBank/DDBJ databases">
        <authorList>
            <person name="Sisinthy S."/>
        </authorList>
    </citation>
    <scope>NUCLEOTIDE SEQUENCE [LARGE SCALE GENOMIC DNA]</scope>
    <source>
        <strain evidence="4 6">RuG17</strain>
    </source>
</reference>
<evidence type="ECO:0000313" key="4">
    <source>
        <dbReference type="EMBL" id="KGJ72396.1"/>
    </source>
</evidence>
<dbReference type="AlphaFoldDB" id="A0A099J278"/>
<proteinExistence type="predicted"/>
<protein>
    <submittedName>
        <fullName evidence="5">AcrR family transcriptional regulator</fullName>
    </submittedName>
    <submittedName>
        <fullName evidence="4">TetR family transcriptional regulator</fullName>
    </submittedName>
</protein>
<dbReference type="OrthoDB" id="5181477at2"/>
<evidence type="ECO:0000256" key="3">
    <source>
        <dbReference type="ARBA" id="ARBA00023163"/>
    </source>
</evidence>
<dbReference type="Proteomes" id="UP000561726">
    <property type="component" value="Unassembled WGS sequence"/>
</dbReference>
<evidence type="ECO:0000256" key="2">
    <source>
        <dbReference type="ARBA" id="ARBA00023125"/>
    </source>
</evidence>
<keyword evidence="1" id="KW-0805">Transcription regulation</keyword>
<evidence type="ECO:0000313" key="7">
    <source>
        <dbReference type="Proteomes" id="UP000561726"/>
    </source>
</evidence>
<dbReference type="PANTHER" id="PTHR30055:SF234">
    <property type="entry name" value="HTH-TYPE TRANSCRIPTIONAL REGULATOR BETI"/>
    <property type="match status" value="1"/>
</dbReference>
<name>A0A099J278_9MICO</name>
<organism evidence="4 6">
    <name type="scientific">Cryobacterium roopkundense</name>
    <dbReference type="NCBI Taxonomy" id="1001240"/>
    <lineage>
        <taxon>Bacteria</taxon>
        <taxon>Bacillati</taxon>
        <taxon>Actinomycetota</taxon>
        <taxon>Actinomycetes</taxon>
        <taxon>Micrococcales</taxon>
        <taxon>Microbacteriaceae</taxon>
        <taxon>Cryobacterium</taxon>
    </lineage>
</organism>
<dbReference type="InterPro" id="IPR050109">
    <property type="entry name" value="HTH-type_TetR-like_transc_reg"/>
</dbReference>
<dbReference type="SUPFAM" id="SSF46689">
    <property type="entry name" value="Homeodomain-like"/>
    <property type="match status" value="1"/>
</dbReference>
<reference evidence="5 7" key="2">
    <citation type="submission" date="2020-08" db="EMBL/GenBank/DDBJ databases">
        <title>Sequencing the genomes of 1000 actinobacteria strains.</title>
        <authorList>
            <person name="Klenk H.-P."/>
        </authorList>
    </citation>
    <scope>NUCLEOTIDE SEQUENCE [LARGE SCALE GENOMIC DNA]</scope>
    <source>
        <strain evidence="5 7">DSM 21065</strain>
    </source>
</reference>
<gene>
    <name evidence="5" type="ORF">BJ997_001304</name>
    <name evidence="4" type="ORF">GY21_15625</name>
</gene>
<dbReference type="RefSeq" id="WP_035838005.1">
    <property type="nucleotide sequence ID" value="NZ_JACHBQ010000001.1"/>
</dbReference>
<dbReference type="STRING" id="1001240.GY21_15625"/>
<dbReference type="EMBL" id="JACHBQ010000001">
    <property type="protein sequence ID" value="MBB5640756.1"/>
    <property type="molecule type" value="Genomic_DNA"/>
</dbReference>
<evidence type="ECO:0000313" key="5">
    <source>
        <dbReference type="EMBL" id="MBB5640756.1"/>
    </source>
</evidence>
<keyword evidence="3" id="KW-0804">Transcription</keyword>
<dbReference type="GO" id="GO:0000976">
    <property type="term" value="F:transcription cis-regulatory region binding"/>
    <property type="evidence" value="ECO:0007669"/>
    <property type="project" value="TreeGrafter"/>
</dbReference>
<dbReference type="SUPFAM" id="SSF48498">
    <property type="entry name" value="Tetracyclin repressor-like, C-terminal domain"/>
    <property type="match status" value="1"/>
</dbReference>
<accession>A0A099J278</accession>
<keyword evidence="2" id="KW-0238">DNA-binding</keyword>
<evidence type="ECO:0000256" key="1">
    <source>
        <dbReference type="ARBA" id="ARBA00023015"/>
    </source>
</evidence>
<dbReference type="Proteomes" id="UP000029864">
    <property type="component" value="Unassembled WGS sequence"/>
</dbReference>
<dbReference type="eggNOG" id="COG1309">
    <property type="taxonomic scope" value="Bacteria"/>
</dbReference>
<evidence type="ECO:0000313" key="6">
    <source>
        <dbReference type="Proteomes" id="UP000029864"/>
    </source>
</evidence>
<comment type="caution">
    <text evidence="4">The sequence shown here is derived from an EMBL/GenBank/DDBJ whole genome shotgun (WGS) entry which is preliminary data.</text>
</comment>
<dbReference type="GO" id="GO:0003700">
    <property type="term" value="F:DNA-binding transcription factor activity"/>
    <property type="evidence" value="ECO:0007669"/>
    <property type="project" value="TreeGrafter"/>
</dbReference>
<dbReference type="InterPro" id="IPR009057">
    <property type="entry name" value="Homeodomain-like_sf"/>
</dbReference>
<dbReference type="EMBL" id="JPXF01000075">
    <property type="protein sequence ID" value="KGJ72396.1"/>
    <property type="molecule type" value="Genomic_DNA"/>
</dbReference>
<dbReference type="PANTHER" id="PTHR30055">
    <property type="entry name" value="HTH-TYPE TRANSCRIPTIONAL REGULATOR RUTR"/>
    <property type="match status" value="1"/>
</dbReference>
<dbReference type="Gene3D" id="1.10.357.10">
    <property type="entry name" value="Tetracycline Repressor, domain 2"/>
    <property type="match status" value="1"/>
</dbReference>
<sequence length="202" mass="22049">MSAPVAVRQPRQRWSARQDQLFSQLVDLFLMEGFSDITLAAAANRLHCSKSTIYSLASSREQLVQKAVVYFFKGAADRVERKLGGTVDPTDRIAAYLRAVGDELRPASAAFIDDVAAFPPANAIYERNTHFAAARVHELISEGVRDGAFREVPAAFIAEAVSAVMVRIQQRHISESTGLTAAQAYDELAALVVQGIRVSDRA</sequence>
<dbReference type="InterPro" id="IPR036271">
    <property type="entry name" value="Tet_transcr_reg_TetR-rel_C_sf"/>
</dbReference>
<keyword evidence="6" id="KW-1185">Reference proteome</keyword>